<evidence type="ECO:0000256" key="1">
    <source>
        <dbReference type="SAM" id="MobiDB-lite"/>
    </source>
</evidence>
<evidence type="ECO:0000313" key="5">
    <source>
        <dbReference type="WBParaSite" id="TASK_0000850801-mRNA-1"/>
    </source>
</evidence>
<dbReference type="Proteomes" id="UP000282613">
    <property type="component" value="Unassembled WGS sequence"/>
</dbReference>
<organism evidence="5">
    <name type="scientific">Taenia asiatica</name>
    <name type="common">Asian tapeworm</name>
    <dbReference type="NCBI Taxonomy" id="60517"/>
    <lineage>
        <taxon>Eukaryota</taxon>
        <taxon>Metazoa</taxon>
        <taxon>Spiralia</taxon>
        <taxon>Lophotrochozoa</taxon>
        <taxon>Platyhelminthes</taxon>
        <taxon>Cestoda</taxon>
        <taxon>Eucestoda</taxon>
        <taxon>Cyclophyllidea</taxon>
        <taxon>Taeniidae</taxon>
        <taxon>Taenia</taxon>
    </lineage>
</organism>
<dbReference type="PANTHER" id="PTHR23149">
    <property type="entry name" value="G PATCH DOMAIN CONTAINING PROTEIN"/>
    <property type="match status" value="1"/>
</dbReference>
<evidence type="ECO:0000313" key="4">
    <source>
        <dbReference type="Proteomes" id="UP000282613"/>
    </source>
</evidence>
<dbReference type="PANTHER" id="PTHR23149:SF27">
    <property type="entry name" value="PIN2_TERF1-INTERACTING TELOMERASE INHIBITOR 1"/>
    <property type="match status" value="1"/>
</dbReference>
<reference evidence="3 4" key="2">
    <citation type="submission" date="2018-11" db="EMBL/GenBank/DDBJ databases">
        <authorList>
            <consortium name="Pathogen Informatics"/>
        </authorList>
    </citation>
    <scope>NUCLEOTIDE SEQUENCE [LARGE SCALE GENOMIC DNA]</scope>
</reference>
<dbReference type="GO" id="GO:0003676">
    <property type="term" value="F:nucleic acid binding"/>
    <property type="evidence" value="ECO:0007669"/>
    <property type="project" value="InterPro"/>
</dbReference>
<dbReference type="SMART" id="SM00443">
    <property type="entry name" value="G_patch"/>
    <property type="match status" value="1"/>
</dbReference>
<gene>
    <name evidence="3" type="ORF">TASK_LOCUS8509</name>
</gene>
<evidence type="ECO:0000259" key="2">
    <source>
        <dbReference type="PROSITE" id="PS50174"/>
    </source>
</evidence>
<dbReference type="WBParaSite" id="TASK_0000850801-mRNA-1">
    <property type="protein sequence ID" value="TASK_0000850801-mRNA-1"/>
    <property type="gene ID" value="TASK_0000850801"/>
</dbReference>
<feature type="region of interest" description="Disordered" evidence="1">
    <location>
        <begin position="92"/>
        <end position="114"/>
    </location>
</feature>
<proteinExistence type="predicted"/>
<sequence>MAFNNPKRMGAYVLTPTGASIAEDESNVGQQMLKKMGWTPETGLGKNNNGIVEPVKASCNYGRKGLGKGSTQSSTGMVQQSAFNAILQSLTKHKSPVGNEKKTGLEDKSKQSHSRVHYGKFVRAKDVSQYSQNSLKIILGASVDKTQSSPEHDTVSSAPEDNGSRDTAIKQEFGVKTYSSSTDLASYFSLKRKALKPNTGDLARKRARFTPTSDEDRGEELPSVKLRSVLHFCSLVKPTNPCLDEKEIPRSSRPVASKVESEGKSDAFIGFSLHVFAVSTHANFHFGCRSCWITRHGLVTNTYSSSCRERLRWITNRGTS</sequence>
<dbReference type="InterPro" id="IPR050656">
    <property type="entry name" value="PINX1"/>
</dbReference>
<feature type="domain" description="G-patch" evidence="2">
    <location>
        <begin position="25"/>
        <end position="71"/>
    </location>
</feature>
<feature type="compositionally biased region" description="Polar residues" evidence="1">
    <location>
        <begin position="144"/>
        <end position="159"/>
    </location>
</feature>
<name>A0A0R3WCR3_TAEAS</name>
<dbReference type="GO" id="GO:0010521">
    <property type="term" value="F:telomerase inhibitor activity"/>
    <property type="evidence" value="ECO:0007669"/>
    <property type="project" value="TreeGrafter"/>
</dbReference>
<dbReference type="InterPro" id="IPR000467">
    <property type="entry name" value="G_patch_dom"/>
</dbReference>
<evidence type="ECO:0000313" key="3">
    <source>
        <dbReference type="EMBL" id="VDK40454.1"/>
    </source>
</evidence>
<protein>
    <submittedName>
        <fullName evidence="5">G-patch domain-containing protein</fullName>
    </submittedName>
</protein>
<feature type="compositionally biased region" description="Basic and acidic residues" evidence="1">
    <location>
        <begin position="99"/>
        <end position="110"/>
    </location>
</feature>
<dbReference type="OrthoDB" id="29523at2759"/>
<reference evidence="5" key="1">
    <citation type="submission" date="2017-02" db="UniProtKB">
        <authorList>
            <consortium name="WormBaseParasite"/>
        </authorList>
    </citation>
    <scope>IDENTIFICATION</scope>
</reference>
<accession>A0A0R3WCR3</accession>
<dbReference type="EMBL" id="UYRS01018819">
    <property type="protein sequence ID" value="VDK40454.1"/>
    <property type="molecule type" value="Genomic_DNA"/>
</dbReference>
<dbReference type="Pfam" id="PF01585">
    <property type="entry name" value="G-patch"/>
    <property type="match status" value="1"/>
</dbReference>
<dbReference type="GO" id="GO:0005730">
    <property type="term" value="C:nucleolus"/>
    <property type="evidence" value="ECO:0007669"/>
    <property type="project" value="TreeGrafter"/>
</dbReference>
<dbReference type="AlphaFoldDB" id="A0A0R3WCR3"/>
<dbReference type="PROSITE" id="PS50174">
    <property type="entry name" value="G_PATCH"/>
    <property type="match status" value="1"/>
</dbReference>
<keyword evidence="4" id="KW-1185">Reference proteome</keyword>
<feature type="region of interest" description="Disordered" evidence="1">
    <location>
        <begin position="142"/>
        <end position="166"/>
    </location>
</feature>
<dbReference type="STRING" id="60517.A0A0R3WCR3"/>